<gene>
    <name evidence="1" type="ORF">Sylvanvirus27_8</name>
</gene>
<reference evidence="1" key="1">
    <citation type="submission" date="2018-10" db="EMBL/GenBank/DDBJ databases">
        <title>Hidden diversity of soil giant viruses.</title>
        <authorList>
            <person name="Schulz F."/>
            <person name="Alteio L."/>
            <person name="Goudeau D."/>
            <person name="Ryan E.M."/>
            <person name="Malmstrom R.R."/>
            <person name="Blanchard J."/>
            <person name="Woyke T."/>
        </authorList>
    </citation>
    <scope>NUCLEOTIDE SEQUENCE</scope>
    <source>
        <strain evidence="1">SYV1</strain>
    </source>
</reference>
<proteinExistence type="predicted"/>
<name>A0A3G5AJU0_9VIRU</name>
<protein>
    <submittedName>
        <fullName evidence="1">Uncharacterized protein</fullName>
    </submittedName>
</protein>
<organism evidence="1">
    <name type="scientific">Sylvanvirus sp</name>
    <dbReference type="NCBI Taxonomy" id="2487774"/>
    <lineage>
        <taxon>Viruses</taxon>
    </lineage>
</organism>
<dbReference type="EMBL" id="MK072533">
    <property type="protein sequence ID" value="AYV87134.1"/>
    <property type="molecule type" value="Genomic_DNA"/>
</dbReference>
<accession>A0A3G5AJU0</accession>
<evidence type="ECO:0000313" key="1">
    <source>
        <dbReference type="EMBL" id="AYV87134.1"/>
    </source>
</evidence>
<sequence length="119" mass="12997">MILVQTTSSINSPIDFSSLSSRNMLSDLQTELEKTFLDYGTALKLTGYKIQASRKYPGSLFVTVNTSRSQDDLSSKDLTEVKQLLLGSLSVHIAPFASGKSSICVVLRGNSPPAEENYF</sequence>